<gene>
    <name evidence="1" type="ORF">RSSM_03238</name>
</gene>
<comment type="caution">
    <text evidence="1">The sequence shown here is derived from an EMBL/GenBank/DDBJ whole genome shotgun (WGS) entry which is preliminary data.</text>
</comment>
<dbReference type="PATRIC" id="fig|1263870.3.peg.3443"/>
<dbReference type="NCBIfam" id="NF033819">
    <property type="entry name" value="IS66_TnpB"/>
    <property type="match status" value="1"/>
</dbReference>
<dbReference type="PANTHER" id="PTHR36455:SF1">
    <property type="entry name" value="BLR8292 PROTEIN"/>
    <property type="match status" value="1"/>
</dbReference>
<proteinExistence type="predicted"/>
<dbReference type="Proteomes" id="UP000011885">
    <property type="component" value="Unassembled WGS sequence"/>
</dbReference>
<evidence type="ECO:0000313" key="1">
    <source>
        <dbReference type="EMBL" id="EMI55332.1"/>
    </source>
</evidence>
<dbReference type="EMBL" id="ANOH01000219">
    <property type="protein sequence ID" value="EMI55332.1"/>
    <property type="molecule type" value="Genomic_DNA"/>
</dbReference>
<dbReference type="InterPro" id="IPR008878">
    <property type="entry name" value="Transposase_IS66_Orf2"/>
</dbReference>
<name>M5U1J8_9BACT</name>
<dbReference type="OrthoDB" id="4956084at2"/>
<dbReference type="RefSeq" id="WP_008680138.1">
    <property type="nucleotide sequence ID" value="NZ_ANOH01000219.1"/>
</dbReference>
<dbReference type="Pfam" id="PF05717">
    <property type="entry name" value="TnpB_IS66"/>
    <property type="match status" value="1"/>
</dbReference>
<keyword evidence="2" id="KW-1185">Reference proteome</keyword>
<organism evidence="1 2">
    <name type="scientific">Rhodopirellula sallentina SM41</name>
    <dbReference type="NCBI Taxonomy" id="1263870"/>
    <lineage>
        <taxon>Bacteria</taxon>
        <taxon>Pseudomonadati</taxon>
        <taxon>Planctomycetota</taxon>
        <taxon>Planctomycetia</taxon>
        <taxon>Pirellulales</taxon>
        <taxon>Pirellulaceae</taxon>
        <taxon>Rhodopirellula</taxon>
    </lineage>
</organism>
<reference evidence="1 2" key="1">
    <citation type="journal article" date="2013" name="Mar. Genomics">
        <title>Expression of sulfatases in Rhodopirellula baltica and the diversity of sulfatases in the genus Rhodopirellula.</title>
        <authorList>
            <person name="Wegner C.E."/>
            <person name="Richter-Heitmann T."/>
            <person name="Klindworth A."/>
            <person name="Klockow C."/>
            <person name="Richter M."/>
            <person name="Achstetter T."/>
            <person name="Glockner F.O."/>
            <person name="Harder J."/>
        </authorList>
    </citation>
    <scope>NUCLEOTIDE SEQUENCE [LARGE SCALE GENOMIC DNA]</scope>
    <source>
        <strain evidence="1 2">SM41</strain>
    </source>
</reference>
<evidence type="ECO:0000313" key="2">
    <source>
        <dbReference type="Proteomes" id="UP000011885"/>
    </source>
</evidence>
<dbReference type="AlphaFoldDB" id="M5U1J8"/>
<protein>
    <submittedName>
        <fullName evidence="1">Transposase (Putative), IS66 Orf2 like protein</fullName>
    </submittedName>
</protein>
<sequence length="129" mass="14800">MISIASSTRIFVATSPTDMRKGFDGLQGLVAGTLGQDPLSGHLFLFVNRRRDKLKVLYWDGDGLAIWYRRLEQGTFQMPSIHDDKTSAEINREDLLLLIRGLDYENVHRRKRYKLPDCETVKDSDPMTV</sequence>
<dbReference type="PANTHER" id="PTHR36455">
    <property type="match status" value="1"/>
</dbReference>
<accession>M5U1J8</accession>